<feature type="compositionally biased region" description="Basic residues" evidence="1">
    <location>
        <begin position="44"/>
        <end position="55"/>
    </location>
</feature>
<feature type="region of interest" description="Disordered" evidence="1">
    <location>
        <begin position="43"/>
        <end position="66"/>
    </location>
</feature>
<protein>
    <submittedName>
        <fullName evidence="2">Uncharacterized protein</fullName>
    </submittedName>
</protein>
<organism evidence="2 3">
    <name type="scientific">Streptomyces coffeae</name>
    <dbReference type="NCBI Taxonomy" id="621382"/>
    <lineage>
        <taxon>Bacteria</taxon>
        <taxon>Bacillati</taxon>
        <taxon>Actinomycetota</taxon>
        <taxon>Actinomycetes</taxon>
        <taxon>Kitasatosporales</taxon>
        <taxon>Streptomycetaceae</taxon>
        <taxon>Streptomyces</taxon>
    </lineage>
</organism>
<dbReference type="Proteomes" id="UP000634229">
    <property type="component" value="Unassembled WGS sequence"/>
</dbReference>
<name>A0ABS1NKY6_9ACTN</name>
<evidence type="ECO:0000313" key="3">
    <source>
        <dbReference type="Proteomes" id="UP000634229"/>
    </source>
</evidence>
<evidence type="ECO:0000256" key="1">
    <source>
        <dbReference type="SAM" id="MobiDB-lite"/>
    </source>
</evidence>
<evidence type="ECO:0000313" key="2">
    <source>
        <dbReference type="EMBL" id="MBL1100582.1"/>
    </source>
</evidence>
<keyword evidence="3" id="KW-1185">Reference proteome</keyword>
<dbReference type="EMBL" id="JAERRF010000020">
    <property type="protein sequence ID" value="MBL1100582.1"/>
    <property type="molecule type" value="Genomic_DNA"/>
</dbReference>
<gene>
    <name evidence="2" type="ORF">JK363_28730</name>
</gene>
<dbReference type="RefSeq" id="WP_201879229.1">
    <property type="nucleotide sequence ID" value="NZ_JAERRF010000020.1"/>
</dbReference>
<proteinExistence type="predicted"/>
<accession>A0ABS1NKY6</accession>
<comment type="caution">
    <text evidence="2">The sequence shown here is derived from an EMBL/GenBank/DDBJ whole genome shotgun (WGS) entry which is preliminary data.</text>
</comment>
<sequence length="66" mass="7364">MNGKKSGNPFRDGIHPGELRYGEEERYVSFSSAEAVALRLPSSVRRRPASRRRRLERAPIGVPVSG</sequence>
<reference evidence="2 3" key="1">
    <citation type="submission" date="2021-01" db="EMBL/GenBank/DDBJ databases">
        <title>WGS of actinomycetes isolated from Thailand.</title>
        <authorList>
            <person name="Thawai C."/>
        </authorList>
    </citation>
    <scope>NUCLEOTIDE SEQUENCE [LARGE SCALE GENOMIC DNA]</scope>
    <source>
        <strain evidence="2 3">CA1R205</strain>
    </source>
</reference>